<dbReference type="EMBL" id="JAGILA010000001">
    <property type="protein sequence ID" value="MBP2234058.1"/>
    <property type="molecule type" value="Genomic_DNA"/>
</dbReference>
<accession>A0ABS4QTS7</accession>
<dbReference type="Pfam" id="PF20256">
    <property type="entry name" value="MoCoBD_2"/>
    <property type="match status" value="1"/>
</dbReference>
<dbReference type="PANTHER" id="PTHR11908:SF153">
    <property type="entry name" value="DEHYDROGENASE"/>
    <property type="match status" value="1"/>
</dbReference>
<dbReference type="InterPro" id="IPR037165">
    <property type="entry name" value="AldOxase/xan_DH_Mopterin-bd_sf"/>
</dbReference>
<dbReference type="PANTHER" id="PTHR11908">
    <property type="entry name" value="XANTHINE DEHYDROGENASE"/>
    <property type="match status" value="1"/>
</dbReference>
<feature type="domain" description="Aldehyde oxidase/xanthine dehydrogenase a/b hammerhead" evidence="1">
    <location>
        <begin position="20"/>
        <end position="133"/>
    </location>
</feature>
<keyword evidence="2" id="KW-0560">Oxidoreductase</keyword>
<dbReference type="GO" id="GO:0004854">
    <property type="term" value="F:xanthine dehydrogenase activity"/>
    <property type="evidence" value="ECO:0007669"/>
    <property type="project" value="UniProtKB-EC"/>
</dbReference>
<dbReference type="SUPFAM" id="SSF54665">
    <property type="entry name" value="CO dehydrogenase molybdoprotein N-domain-like"/>
    <property type="match status" value="1"/>
</dbReference>
<protein>
    <submittedName>
        <fullName evidence="2">Xanthine dehydrogenase YagR molybdenum-binding subunit</fullName>
        <ecNumber evidence="2">1.17.1.4</ecNumber>
    </submittedName>
</protein>
<dbReference type="Pfam" id="PF02738">
    <property type="entry name" value="MoCoBD_1"/>
    <property type="match status" value="1"/>
</dbReference>
<comment type="caution">
    <text evidence="2">The sequence shown here is derived from an EMBL/GenBank/DDBJ whole genome shotgun (WGS) entry which is preliminary data.</text>
</comment>
<dbReference type="InterPro" id="IPR046867">
    <property type="entry name" value="AldOxase/xan_DH_MoCoBD2"/>
</dbReference>
<gene>
    <name evidence="2" type="ORF">J2Z31_000548</name>
</gene>
<dbReference type="RefSeq" id="WP_209600333.1">
    <property type="nucleotide sequence ID" value="NZ_JAGILA010000001.1"/>
</dbReference>
<dbReference type="InterPro" id="IPR016208">
    <property type="entry name" value="Ald_Oxase/xanthine_DH-like"/>
</dbReference>
<evidence type="ECO:0000259" key="1">
    <source>
        <dbReference type="SMART" id="SM01008"/>
    </source>
</evidence>
<dbReference type="Gene3D" id="3.90.1170.50">
    <property type="entry name" value="Aldehyde oxidase/xanthine dehydrogenase, a/b hammerhead"/>
    <property type="match status" value="1"/>
</dbReference>
<dbReference type="SUPFAM" id="SSF56003">
    <property type="entry name" value="Molybdenum cofactor-binding domain"/>
    <property type="match status" value="1"/>
</dbReference>
<dbReference type="Pfam" id="PF01315">
    <property type="entry name" value="Ald_Xan_dh_C"/>
    <property type="match status" value="1"/>
</dbReference>
<dbReference type="Proteomes" id="UP000730739">
    <property type="component" value="Unassembled WGS sequence"/>
</dbReference>
<reference evidence="2 3" key="1">
    <citation type="submission" date="2021-03" db="EMBL/GenBank/DDBJ databases">
        <title>Genomic Encyclopedia of Type Strains, Phase IV (KMG-IV): sequencing the most valuable type-strain genomes for metagenomic binning, comparative biology and taxonomic classification.</title>
        <authorList>
            <person name="Goeker M."/>
        </authorList>
    </citation>
    <scope>NUCLEOTIDE SEQUENCE [LARGE SCALE GENOMIC DNA]</scope>
    <source>
        <strain evidence="2 3">DSM 13372</strain>
    </source>
</reference>
<dbReference type="Gene3D" id="3.30.365.10">
    <property type="entry name" value="Aldehyde oxidase/xanthine dehydrogenase, molybdopterin binding domain"/>
    <property type="match status" value="4"/>
</dbReference>
<evidence type="ECO:0000313" key="3">
    <source>
        <dbReference type="Proteomes" id="UP000730739"/>
    </source>
</evidence>
<name>A0ABS4QTS7_9HYPH</name>
<dbReference type="InterPro" id="IPR036856">
    <property type="entry name" value="Ald_Oxase/Xan_DH_a/b_sf"/>
</dbReference>
<proteinExistence type="predicted"/>
<organism evidence="2 3">
    <name type="scientific">Sinorhizobium kostiense</name>
    <dbReference type="NCBI Taxonomy" id="76747"/>
    <lineage>
        <taxon>Bacteria</taxon>
        <taxon>Pseudomonadati</taxon>
        <taxon>Pseudomonadota</taxon>
        <taxon>Alphaproteobacteria</taxon>
        <taxon>Hyphomicrobiales</taxon>
        <taxon>Rhizobiaceae</taxon>
        <taxon>Sinorhizobium/Ensifer group</taxon>
        <taxon>Sinorhizobium</taxon>
    </lineage>
</organism>
<evidence type="ECO:0000313" key="2">
    <source>
        <dbReference type="EMBL" id="MBP2234058.1"/>
    </source>
</evidence>
<sequence>MTTGVIGKPLPRVDGRAKVSGSARYAADFNQPGQVYAVIVSATVGLGRVTDIDSTAIEVMPGIIAVITHRNAPRLAYDEHKSYIDPAVGERLHVLQDDRVRFYGQPVAIVVADTLDRAERAAAALNIAYEAERPIVDPLERNVEPIVPEAATREGSWVHADSSRGDPDGALASAPAKLDEAYDIARENHNPMEPHATVAAWAGDRLTLWSKSQFVVNEQAEIAAIFGIPVANVQVICPFIGGAFGTSLRTWPHVTLAAMAARQVGRAVKLVLTRKQMFFTTGHRPRTLQRVALGAAPDGKLVSLIHEGSGETSRYEEFIEALTNASGYMYSCPNVRTEYRLRPLDIGTPNHMRGPGEASGIFALECAMDELAYALAIDPVELRRRNEPAIDEAENKPFSSRSLMKCYDVGSDRFGWANRTYEPRSMRDGRLLIGMGVASASYPAYQAPASARVRLRADGSAEVEVAASDMGPGTYTSMTQVAAEMLGLTLEQVHFRLGRSDYPPAPSHGGSWTMASVGSAIRAACLAVKTEAARRAVVDERSPVFGVAHEEVEWVDGRARRRGDAAPGPSYGELVTIAGAPIEAEASSGRDPEIAKRYSMHAFGAVFAEVAVDPDVGTIRVRRAVGAYGIGRVVNPRLARSQCTGGMIGGIGMALMERTVLDPRDGRPVNAHMADYLVPVNLDIPMLEAHFVEEVDPHVNPLGVKGLGEIALVGMAPAIANAVFHATGKRVRTLPIRIEDVLSV</sequence>
<keyword evidence="3" id="KW-1185">Reference proteome</keyword>
<dbReference type="SMART" id="SM01008">
    <property type="entry name" value="Ald_Xan_dh_C"/>
    <property type="match status" value="1"/>
</dbReference>
<dbReference type="InterPro" id="IPR008274">
    <property type="entry name" value="AldOxase/xan_DH_MoCoBD1"/>
</dbReference>
<dbReference type="InterPro" id="IPR000674">
    <property type="entry name" value="Ald_Oxase/Xan_DH_a/b"/>
</dbReference>
<dbReference type="EC" id="1.17.1.4" evidence="2"/>